<evidence type="ECO:0000256" key="2">
    <source>
        <dbReference type="ARBA" id="ARBA00022737"/>
    </source>
</evidence>
<keyword evidence="5" id="KW-0808">Transferase</keyword>
<protein>
    <submittedName>
        <fullName evidence="5">Leucine-rich repeat-containing serine/threonine-protein kinase</fullName>
    </submittedName>
</protein>
<dbReference type="Proteomes" id="UP000831785">
    <property type="component" value="Chromosome"/>
</dbReference>
<proteinExistence type="predicted"/>
<dbReference type="PANTHER" id="PTHR48051:SF1">
    <property type="entry name" value="RAS SUPPRESSOR PROTEIN 1"/>
    <property type="match status" value="1"/>
</dbReference>
<dbReference type="GO" id="GO:0016301">
    <property type="term" value="F:kinase activity"/>
    <property type="evidence" value="ECO:0007669"/>
    <property type="project" value="UniProtKB-KW"/>
</dbReference>
<dbReference type="Gene3D" id="1.10.510.10">
    <property type="entry name" value="Transferase(Phosphotransferase) domain 1"/>
    <property type="match status" value="1"/>
</dbReference>
<dbReference type="InterPro" id="IPR000719">
    <property type="entry name" value="Prot_kinase_dom"/>
</dbReference>
<evidence type="ECO:0000259" key="4">
    <source>
        <dbReference type="PROSITE" id="PS50011"/>
    </source>
</evidence>
<dbReference type="SMART" id="SM00369">
    <property type="entry name" value="LRR_TYP"/>
    <property type="match status" value="5"/>
</dbReference>
<reference evidence="5 6" key="1">
    <citation type="submission" date="2022-04" db="EMBL/GenBank/DDBJ databases">
        <title>Hymenobacter sp. isolated from the air.</title>
        <authorList>
            <person name="Won M."/>
            <person name="Lee C.-M."/>
            <person name="Woen H.-Y."/>
            <person name="Kwon S.-W."/>
        </authorList>
    </citation>
    <scope>NUCLEOTIDE SEQUENCE [LARGE SCALE GENOMIC DNA]</scope>
    <source>
        <strain evidence="6">5116 S-27</strain>
    </source>
</reference>
<dbReference type="PANTHER" id="PTHR48051">
    <property type="match status" value="1"/>
</dbReference>
<dbReference type="InterPro" id="IPR003591">
    <property type="entry name" value="Leu-rich_rpt_typical-subtyp"/>
</dbReference>
<dbReference type="SUPFAM" id="SSF56112">
    <property type="entry name" value="Protein kinase-like (PK-like)"/>
    <property type="match status" value="1"/>
</dbReference>
<dbReference type="Pfam" id="PF00560">
    <property type="entry name" value="LRR_1"/>
    <property type="match status" value="1"/>
</dbReference>
<evidence type="ECO:0000313" key="5">
    <source>
        <dbReference type="EMBL" id="UOQ50763.1"/>
    </source>
</evidence>
<dbReference type="Pfam" id="PF07714">
    <property type="entry name" value="PK_Tyr_Ser-Thr"/>
    <property type="match status" value="1"/>
</dbReference>
<dbReference type="InterPro" id="IPR032675">
    <property type="entry name" value="LRR_dom_sf"/>
</dbReference>
<dbReference type="InterPro" id="IPR011009">
    <property type="entry name" value="Kinase-like_dom_sf"/>
</dbReference>
<gene>
    <name evidence="5" type="ORF">MUN80_13440</name>
</gene>
<keyword evidence="3" id="KW-0547">Nucleotide-binding</keyword>
<dbReference type="SUPFAM" id="SSF52058">
    <property type="entry name" value="L domain-like"/>
    <property type="match status" value="1"/>
</dbReference>
<keyword evidence="2" id="KW-0677">Repeat</keyword>
<keyword evidence="1" id="KW-0433">Leucine-rich repeat</keyword>
<dbReference type="PROSITE" id="PS00107">
    <property type="entry name" value="PROTEIN_KINASE_ATP"/>
    <property type="match status" value="1"/>
</dbReference>
<feature type="domain" description="Protein kinase" evidence="4">
    <location>
        <begin position="207"/>
        <end position="439"/>
    </location>
</feature>
<dbReference type="Pfam" id="PF13855">
    <property type="entry name" value="LRR_8"/>
    <property type="match status" value="1"/>
</dbReference>
<evidence type="ECO:0000256" key="1">
    <source>
        <dbReference type="ARBA" id="ARBA00022614"/>
    </source>
</evidence>
<keyword evidence="6" id="KW-1185">Reference proteome</keyword>
<sequence>MHTLEQLRSGALAGTTRLDLSGGLTEFPREILDLADTLEVLNLTGNQLSALPTDLSRLRKLRILFCSENRFTEVPAVLGQCPELSMVGFKANQIQTLPGAALPPKLRWLILTDNQLQELPAEIGNCPELQKLMLAGNQLTALPEALRHCHRLELLRLAANRLPELPAWLLALPRLTWLAYAGNPFSEAAQTQAETQHPIREIDWAELELGRRLGEGASGVISQARWQPGNAPAQEVAVKVFKGAVTSDGLPHSEMVACISAGAHPNLTTVDGKIHAHPLKAEGLVLELIPPEFRILAGPPSFETCTRDVYAPGTSFSLGTALRIARGVASAAAHLHQRGILHGDLYAHNILTTPAGAARLSDFGAASFFAPSSALAPGLQRLEVRAFGCLLEELLAHCEAGEADAEAFQKLQELQQRCVSSPGEVRPLFAEVERELAGL</sequence>
<organism evidence="5 6">
    <name type="scientific">Hymenobacter cellulosivorans</name>
    <dbReference type="NCBI Taxonomy" id="2932249"/>
    <lineage>
        <taxon>Bacteria</taxon>
        <taxon>Pseudomonadati</taxon>
        <taxon>Bacteroidota</taxon>
        <taxon>Cytophagia</taxon>
        <taxon>Cytophagales</taxon>
        <taxon>Hymenobacteraceae</taxon>
        <taxon>Hymenobacter</taxon>
    </lineage>
</organism>
<dbReference type="RefSeq" id="WP_244713599.1">
    <property type="nucleotide sequence ID" value="NZ_CP095049.1"/>
</dbReference>
<evidence type="ECO:0000256" key="3">
    <source>
        <dbReference type="PROSITE-ProRule" id="PRU10141"/>
    </source>
</evidence>
<accession>A0ABY4F3W7</accession>
<dbReference type="InterPro" id="IPR050216">
    <property type="entry name" value="LRR_domain-containing"/>
</dbReference>
<keyword evidence="5" id="KW-0418">Kinase</keyword>
<feature type="binding site" evidence="3">
    <location>
        <position position="239"/>
    </location>
    <ligand>
        <name>ATP</name>
        <dbReference type="ChEBI" id="CHEBI:30616"/>
    </ligand>
</feature>
<keyword evidence="3" id="KW-0067">ATP-binding</keyword>
<dbReference type="InterPro" id="IPR001611">
    <property type="entry name" value="Leu-rich_rpt"/>
</dbReference>
<dbReference type="InterPro" id="IPR017441">
    <property type="entry name" value="Protein_kinase_ATP_BS"/>
</dbReference>
<dbReference type="PROSITE" id="PS51450">
    <property type="entry name" value="LRR"/>
    <property type="match status" value="1"/>
</dbReference>
<dbReference type="PROSITE" id="PS50011">
    <property type="entry name" value="PROTEIN_KINASE_DOM"/>
    <property type="match status" value="1"/>
</dbReference>
<dbReference type="Gene3D" id="3.80.10.10">
    <property type="entry name" value="Ribonuclease Inhibitor"/>
    <property type="match status" value="2"/>
</dbReference>
<dbReference type="SMART" id="SM00364">
    <property type="entry name" value="LRR_BAC"/>
    <property type="match status" value="5"/>
</dbReference>
<name>A0ABY4F3W7_9BACT</name>
<dbReference type="InterPro" id="IPR001245">
    <property type="entry name" value="Ser-Thr/Tyr_kinase_cat_dom"/>
</dbReference>
<dbReference type="EMBL" id="CP095049">
    <property type="protein sequence ID" value="UOQ50763.1"/>
    <property type="molecule type" value="Genomic_DNA"/>
</dbReference>
<evidence type="ECO:0000313" key="6">
    <source>
        <dbReference type="Proteomes" id="UP000831785"/>
    </source>
</evidence>